<accession>A0A368L3S1</accession>
<dbReference type="GO" id="GO:0160141">
    <property type="term" value="F:23S rRNA pseudouridine(955/2504/2580) synthase activity"/>
    <property type="evidence" value="ECO:0007669"/>
    <property type="project" value="UniProtKB-EC"/>
</dbReference>
<dbReference type="InterPro" id="IPR036986">
    <property type="entry name" value="S4_RNA-bd_sf"/>
</dbReference>
<evidence type="ECO:0000256" key="1">
    <source>
        <dbReference type="ARBA" id="ARBA00000381"/>
    </source>
</evidence>
<dbReference type="Gene3D" id="3.10.290.10">
    <property type="entry name" value="RNA-binding S4 domain"/>
    <property type="match status" value="1"/>
</dbReference>
<dbReference type="InterPro" id="IPR050188">
    <property type="entry name" value="RluA_PseudoU_synthase"/>
</dbReference>
<evidence type="ECO:0000259" key="11">
    <source>
        <dbReference type="Pfam" id="PF01479"/>
    </source>
</evidence>
<proteinExistence type="inferred from homology"/>
<dbReference type="PROSITE" id="PS50889">
    <property type="entry name" value="S4"/>
    <property type="match status" value="1"/>
</dbReference>
<dbReference type="PANTHER" id="PTHR21600:SF92">
    <property type="entry name" value="RIBOSOMAL LARGE SUBUNIT PSEUDOURIDINE SYNTHASE C"/>
    <property type="match status" value="1"/>
</dbReference>
<dbReference type="CDD" id="cd00165">
    <property type="entry name" value="S4"/>
    <property type="match status" value="1"/>
</dbReference>
<dbReference type="AlphaFoldDB" id="A0A368L3S1"/>
<evidence type="ECO:0000256" key="7">
    <source>
        <dbReference type="PIRSR" id="PIRSR606225-1"/>
    </source>
</evidence>
<dbReference type="EMBL" id="QPGB01000002">
    <property type="protein sequence ID" value="RCS58246.1"/>
    <property type="molecule type" value="Genomic_DNA"/>
</dbReference>
<comment type="similarity">
    <text evidence="3 9">Belongs to the pseudouridine synthase RluA family.</text>
</comment>
<dbReference type="InterPro" id="IPR020103">
    <property type="entry name" value="PsdUridine_synth_cat_dom_sf"/>
</dbReference>
<evidence type="ECO:0000256" key="8">
    <source>
        <dbReference type="PROSITE-ProRule" id="PRU00182"/>
    </source>
</evidence>
<dbReference type="EC" id="5.4.99.-" evidence="9"/>
<evidence type="ECO:0000256" key="6">
    <source>
        <dbReference type="ARBA" id="ARBA00023235"/>
    </source>
</evidence>
<dbReference type="InterPro" id="IPR006224">
    <property type="entry name" value="PsdUridine_synth_RluA-like_CS"/>
</dbReference>
<dbReference type="NCBIfam" id="TIGR00005">
    <property type="entry name" value="rluA_subfam"/>
    <property type="match status" value="1"/>
</dbReference>
<evidence type="ECO:0000259" key="10">
    <source>
        <dbReference type="Pfam" id="PF00849"/>
    </source>
</evidence>
<feature type="domain" description="Pseudouridine synthase RsuA/RluA-like" evidence="10">
    <location>
        <begin position="114"/>
        <end position="267"/>
    </location>
</feature>
<keyword evidence="13" id="KW-1185">Reference proteome</keyword>
<evidence type="ECO:0000256" key="9">
    <source>
        <dbReference type="RuleBase" id="RU362028"/>
    </source>
</evidence>
<dbReference type="SUPFAM" id="SSF55174">
    <property type="entry name" value="Alpha-L RNA-binding motif"/>
    <property type="match status" value="1"/>
</dbReference>
<comment type="caution">
    <text evidence="12">The sequence shown here is derived from an EMBL/GenBank/DDBJ whole genome shotgun (WGS) entry which is preliminary data.</text>
</comment>
<gene>
    <name evidence="12" type="ORF">DU000_05320</name>
</gene>
<dbReference type="OrthoDB" id="9785808at2"/>
<dbReference type="InterPro" id="IPR006225">
    <property type="entry name" value="PsdUridine_synth_RluC/D"/>
</dbReference>
<dbReference type="Proteomes" id="UP000252357">
    <property type="component" value="Unassembled WGS sequence"/>
</dbReference>
<keyword evidence="6 9" id="KW-0413">Isomerase</keyword>
<organism evidence="12 13">
    <name type="scientific">Parvibium lacunae</name>
    <dbReference type="NCBI Taxonomy" id="1888893"/>
    <lineage>
        <taxon>Bacteria</taxon>
        <taxon>Pseudomonadati</taxon>
        <taxon>Pseudomonadota</taxon>
        <taxon>Betaproteobacteria</taxon>
        <taxon>Burkholderiales</taxon>
        <taxon>Alcaligenaceae</taxon>
        <taxon>Parvibium</taxon>
    </lineage>
</organism>
<keyword evidence="5 8" id="KW-0694">RNA-binding</keyword>
<protein>
    <recommendedName>
        <fullName evidence="9">Pseudouridine synthase</fullName>
        <ecNumber evidence="9">5.4.99.-</ecNumber>
    </recommendedName>
</protein>
<dbReference type="Pfam" id="PF00849">
    <property type="entry name" value="PseudoU_synth_2"/>
    <property type="match status" value="1"/>
</dbReference>
<evidence type="ECO:0000256" key="5">
    <source>
        <dbReference type="ARBA" id="ARBA00022884"/>
    </source>
</evidence>
<feature type="domain" description="RNA-binding S4" evidence="11">
    <location>
        <begin position="36"/>
        <end position="81"/>
    </location>
</feature>
<comment type="catalytic activity">
    <reaction evidence="1">
        <text>uridine(955/2504/2580) in 23S rRNA = pseudouridine(955/2504/2580) in 23S rRNA</text>
        <dbReference type="Rhea" id="RHEA:42528"/>
        <dbReference type="Rhea" id="RHEA-COMP:10099"/>
        <dbReference type="Rhea" id="RHEA-COMP:10100"/>
        <dbReference type="ChEBI" id="CHEBI:65314"/>
        <dbReference type="ChEBI" id="CHEBI:65315"/>
        <dbReference type="EC" id="5.4.99.24"/>
    </reaction>
</comment>
<comment type="catalytic activity">
    <reaction evidence="9">
        <text>a uridine in RNA = a pseudouridine in RNA</text>
        <dbReference type="Rhea" id="RHEA:48348"/>
        <dbReference type="Rhea" id="RHEA-COMP:12068"/>
        <dbReference type="Rhea" id="RHEA-COMP:12069"/>
        <dbReference type="ChEBI" id="CHEBI:65314"/>
        <dbReference type="ChEBI" id="CHEBI:65315"/>
    </reaction>
</comment>
<evidence type="ECO:0000313" key="12">
    <source>
        <dbReference type="EMBL" id="RCS58246.1"/>
    </source>
</evidence>
<dbReference type="InterPro" id="IPR006145">
    <property type="entry name" value="PsdUridine_synth_RsuA/RluA"/>
</dbReference>
<name>A0A368L3S1_9BURK</name>
<dbReference type="PANTHER" id="PTHR21600">
    <property type="entry name" value="MITOCHONDRIAL RNA PSEUDOURIDINE SYNTHASE"/>
    <property type="match status" value="1"/>
</dbReference>
<evidence type="ECO:0000256" key="3">
    <source>
        <dbReference type="ARBA" id="ARBA00010876"/>
    </source>
</evidence>
<reference evidence="12 13" key="1">
    <citation type="journal article" date="2018" name="Int. J. Syst. Evol. Microbiol.">
        <title>Parvibium lacunae gen. nov., sp. nov., a new member of the family Alcaligenaceae isolated from a freshwater pond.</title>
        <authorList>
            <person name="Chen W.M."/>
            <person name="Xie P.B."/>
            <person name="Hsu M.Y."/>
            <person name="Sheu S.Y."/>
        </authorList>
    </citation>
    <scope>NUCLEOTIDE SEQUENCE [LARGE SCALE GENOMIC DNA]</scope>
    <source>
        <strain evidence="12 13">KMB9</strain>
    </source>
</reference>
<comment type="function">
    <text evidence="2">Responsible for synthesis of pseudouridine from uracil at positions 955, 2504 and 2580 in 23S ribosomal RNA.</text>
</comment>
<evidence type="ECO:0000256" key="2">
    <source>
        <dbReference type="ARBA" id="ARBA00002876"/>
    </source>
</evidence>
<dbReference type="CDD" id="cd02869">
    <property type="entry name" value="PseudoU_synth_RluA_like"/>
    <property type="match status" value="1"/>
</dbReference>
<sequence>MATPEGKTQRELITNSALLRADQVNFVLVDDSIAGQRIDNFLCKICKGVPKSHLYRIVRNGEVRVNKGRISVDYKLAHGDLLRIPPMRVAQVNQGGKESAPAADFPVLYEDEALLVINKPAGVAVHGGSGVSFGVIEQLRAARPEAKFLELVHRLDRETSGVLLVAKKRAALVALHRQIREGQMDKRYIALVKGRWTNPRQAVKQPLHKYTLPDGERRVRVQADGLPSHTIFTLQARYQHSQVGPCSLLEAQLLTGRTHQIRVHLQHLGFPIVGDDKYGDYSLNKVLQRADAMPSLKRMFLHAVQLSLPHPISGEPLILQAPLAPTCDTFLQHLTKESA</sequence>
<dbReference type="InterPro" id="IPR002942">
    <property type="entry name" value="S4_RNA-bd"/>
</dbReference>
<dbReference type="GO" id="GO:0000455">
    <property type="term" value="P:enzyme-directed rRNA pseudouridine synthesis"/>
    <property type="evidence" value="ECO:0007669"/>
    <property type="project" value="UniProtKB-ARBA"/>
</dbReference>
<dbReference type="GO" id="GO:0003723">
    <property type="term" value="F:RNA binding"/>
    <property type="evidence" value="ECO:0007669"/>
    <property type="project" value="UniProtKB-KW"/>
</dbReference>
<dbReference type="Gene3D" id="3.30.2350.10">
    <property type="entry name" value="Pseudouridine synthase"/>
    <property type="match status" value="1"/>
</dbReference>
<keyword evidence="4" id="KW-0698">rRNA processing</keyword>
<dbReference type="RefSeq" id="WP_114402329.1">
    <property type="nucleotide sequence ID" value="NZ_QPGB01000002.1"/>
</dbReference>
<dbReference type="PROSITE" id="PS01129">
    <property type="entry name" value="PSI_RLU"/>
    <property type="match status" value="1"/>
</dbReference>
<feature type="active site" evidence="7">
    <location>
        <position position="156"/>
    </location>
</feature>
<dbReference type="Pfam" id="PF01479">
    <property type="entry name" value="S4"/>
    <property type="match status" value="1"/>
</dbReference>
<dbReference type="SUPFAM" id="SSF55120">
    <property type="entry name" value="Pseudouridine synthase"/>
    <property type="match status" value="1"/>
</dbReference>
<evidence type="ECO:0000256" key="4">
    <source>
        <dbReference type="ARBA" id="ARBA00022552"/>
    </source>
</evidence>
<evidence type="ECO:0000313" key="13">
    <source>
        <dbReference type="Proteomes" id="UP000252357"/>
    </source>
</evidence>